<dbReference type="KEGG" id="oho:Oweho_0137"/>
<dbReference type="InterPro" id="IPR015500">
    <property type="entry name" value="Peptidase_S8_subtilisin-rel"/>
</dbReference>
<organism evidence="10 11">
    <name type="scientific">Owenweeksia hongkongensis (strain DSM 17368 / CIP 108786 / JCM 12287 / NRRL B-23963 / UST20020801)</name>
    <dbReference type="NCBI Taxonomy" id="926562"/>
    <lineage>
        <taxon>Bacteria</taxon>
        <taxon>Pseudomonadati</taxon>
        <taxon>Bacteroidota</taxon>
        <taxon>Flavobacteriia</taxon>
        <taxon>Flavobacteriales</taxon>
        <taxon>Owenweeksiaceae</taxon>
        <taxon>Owenweeksia</taxon>
    </lineage>
</organism>
<evidence type="ECO:0000313" key="11">
    <source>
        <dbReference type="Proteomes" id="UP000005631"/>
    </source>
</evidence>
<dbReference type="Gene3D" id="3.40.50.200">
    <property type="entry name" value="Peptidase S8/S53 domain"/>
    <property type="match status" value="1"/>
</dbReference>
<dbReference type="CDD" id="cd07493">
    <property type="entry name" value="Peptidases_S8_9"/>
    <property type="match status" value="1"/>
</dbReference>
<feature type="chain" id="PRO_5003515708" evidence="7">
    <location>
        <begin position="18"/>
        <end position="524"/>
    </location>
</feature>
<sequence length="524" mass="56720">MKKFVVLFTLLSCVAQAQLSRVYFTDKGANAEMLSNPYLFLSPKAIDNKEKRNVAVDIRDIPVSKSHLQSLHDAELEVKMTSRWFNYALVDGEDVFQKVKDLPFVKRVETPNRYKVSFAEMPEASQATNLTYGIADNQIEMVEGEYLHDLNYRGAGMTIAVIDGGFQGTNTLTGLDSLRQQNRILGTYNFVHNDTDIYKDGSHGTSVLSILAGYIDSAYAGSAIDANYWLLKSENESDENISEMDNWLAAAEFADSVGVDIITSSLGYNNFVGGVGDFAYNDMDGNTALVTKAADMAAAKGILVVVSAGNEGNSGWQYITAPADGDSVMAVGGVDASGAYVSFSSTGPTADGRVKPDVVAVAGGTAFISPAGPTYGNGTSFSCPIISGMAACFWQQNPSLSNMELYEAIIASCSQPFTPDNAIGFGIPNFRIASWEVGVEELEIATHINVFPNPIGDEFEVESEDFVIQKNIEISILDINGKPVYEHEVEGGNSKLKIQTSLPEGMYLLNIQYGGKSHLRKIIK</sequence>
<accession>G8R6L6</accession>
<reference evidence="10 11" key="1">
    <citation type="journal article" date="2012" name="Stand. Genomic Sci.">
        <title>Genome sequence of the orange-pigmented seawater bacterium Owenweeksia hongkongensis type strain (UST20020801(T)).</title>
        <authorList>
            <person name="Riedel T."/>
            <person name="Held B."/>
            <person name="Nolan M."/>
            <person name="Lucas S."/>
            <person name="Lapidus A."/>
            <person name="Tice H."/>
            <person name="Del Rio T.G."/>
            <person name="Cheng J.F."/>
            <person name="Han C."/>
            <person name="Tapia R."/>
            <person name="Goodwin L.A."/>
            <person name="Pitluck S."/>
            <person name="Liolios K."/>
            <person name="Mavromatis K."/>
            <person name="Pagani I."/>
            <person name="Ivanova N."/>
            <person name="Mikhailova N."/>
            <person name="Pati A."/>
            <person name="Chen A."/>
            <person name="Palaniappan K."/>
            <person name="Rohde M."/>
            <person name="Tindall B.J."/>
            <person name="Detter J.C."/>
            <person name="Goker M."/>
            <person name="Woyke T."/>
            <person name="Bristow J."/>
            <person name="Eisen J.A."/>
            <person name="Markowitz V."/>
            <person name="Hugenholtz P."/>
            <person name="Klenk H.P."/>
            <person name="Kyrpides N.C."/>
        </authorList>
    </citation>
    <scope>NUCLEOTIDE SEQUENCE</scope>
    <source>
        <strain evidence="11">DSM 17368 / JCM 12287 / NRRL B-23963</strain>
    </source>
</reference>
<feature type="domain" description="Peptidase S8/S53" evidence="8">
    <location>
        <begin position="154"/>
        <end position="426"/>
    </location>
</feature>
<keyword evidence="3 7" id="KW-0732">Signal</keyword>
<evidence type="ECO:0000256" key="4">
    <source>
        <dbReference type="ARBA" id="ARBA00022801"/>
    </source>
</evidence>
<evidence type="ECO:0000256" key="7">
    <source>
        <dbReference type="SAM" id="SignalP"/>
    </source>
</evidence>
<dbReference type="GO" id="GO:0006508">
    <property type="term" value="P:proteolysis"/>
    <property type="evidence" value="ECO:0007669"/>
    <property type="project" value="UniProtKB-KW"/>
</dbReference>
<evidence type="ECO:0000259" key="8">
    <source>
        <dbReference type="Pfam" id="PF00082"/>
    </source>
</evidence>
<protein>
    <submittedName>
        <fullName evidence="10">Subtilisin-like serine protease</fullName>
    </submittedName>
</protein>
<dbReference type="Pfam" id="PF18962">
    <property type="entry name" value="Por_Secre_tail"/>
    <property type="match status" value="1"/>
</dbReference>
<keyword evidence="4 6" id="KW-0378">Hydrolase</keyword>
<dbReference type="Proteomes" id="UP000005631">
    <property type="component" value="Chromosome"/>
</dbReference>
<evidence type="ECO:0000313" key="10">
    <source>
        <dbReference type="EMBL" id="AEV31159.1"/>
    </source>
</evidence>
<dbReference type="EMBL" id="CP003156">
    <property type="protein sequence ID" value="AEV31159.1"/>
    <property type="molecule type" value="Genomic_DNA"/>
</dbReference>
<evidence type="ECO:0000256" key="5">
    <source>
        <dbReference type="ARBA" id="ARBA00022825"/>
    </source>
</evidence>
<keyword evidence="11" id="KW-1185">Reference proteome</keyword>
<evidence type="ECO:0000259" key="9">
    <source>
        <dbReference type="Pfam" id="PF18962"/>
    </source>
</evidence>
<dbReference type="PIRSF" id="PIRSF037903">
    <property type="entry name" value="Subtilisin_rel_GFO_2223"/>
    <property type="match status" value="1"/>
</dbReference>
<name>G8R6L6_OWEHD</name>
<feature type="signal peptide" evidence="7">
    <location>
        <begin position="1"/>
        <end position="17"/>
    </location>
</feature>
<feature type="domain" description="Secretion system C-terminal sorting" evidence="9">
    <location>
        <begin position="450"/>
        <end position="523"/>
    </location>
</feature>
<dbReference type="InterPro" id="IPR017317">
    <property type="entry name" value="Pept_S8_subtilisin_bacteroid-2"/>
</dbReference>
<dbReference type="Pfam" id="PF00082">
    <property type="entry name" value="Peptidase_S8"/>
    <property type="match status" value="1"/>
</dbReference>
<evidence type="ECO:0000256" key="2">
    <source>
        <dbReference type="ARBA" id="ARBA00022670"/>
    </source>
</evidence>
<dbReference type="SUPFAM" id="SSF52743">
    <property type="entry name" value="Subtilisin-like"/>
    <property type="match status" value="1"/>
</dbReference>
<dbReference type="InterPro" id="IPR023828">
    <property type="entry name" value="Peptidase_S8_Ser-AS"/>
</dbReference>
<gene>
    <name evidence="10" type="ordered locus">Oweho_0137</name>
</gene>
<keyword evidence="2 6" id="KW-0645">Protease</keyword>
<keyword evidence="5 6" id="KW-0720">Serine protease</keyword>
<evidence type="ECO:0000256" key="3">
    <source>
        <dbReference type="ARBA" id="ARBA00022729"/>
    </source>
</evidence>
<dbReference type="PRINTS" id="PR00723">
    <property type="entry name" value="SUBTILISIN"/>
</dbReference>
<dbReference type="PROSITE" id="PS51892">
    <property type="entry name" value="SUBTILASE"/>
    <property type="match status" value="1"/>
</dbReference>
<dbReference type="RefSeq" id="WP_014200520.1">
    <property type="nucleotide sequence ID" value="NC_016599.1"/>
</dbReference>
<evidence type="ECO:0000256" key="6">
    <source>
        <dbReference type="PROSITE-ProRule" id="PRU01240"/>
    </source>
</evidence>
<dbReference type="InterPro" id="IPR026444">
    <property type="entry name" value="Secre_tail"/>
</dbReference>
<dbReference type="eggNOG" id="COG1404">
    <property type="taxonomic scope" value="Bacteria"/>
</dbReference>
<dbReference type="GO" id="GO:0004252">
    <property type="term" value="F:serine-type endopeptidase activity"/>
    <property type="evidence" value="ECO:0007669"/>
    <property type="project" value="UniProtKB-UniRule"/>
</dbReference>
<dbReference type="PANTHER" id="PTHR43806">
    <property type="entry name" value="PEPTIDASE S8"/>
    <property type="match status" value="1"/>
</dbReference>
<feature type="active site" description="Charge relay system" evidence="6">
    <location>
        <position position="380"/>
    </location>
</feature>
<dbReference type="HOGENOM" id="CLU_026626_0_0_10"/>
<proteinExistence type="inferred from homology"/>
<dbReference type="NCBIfam" id="TIGR04183">
    <property type="entry name" value="Por_Secre_tail"/>
    <property type="match status" value="1"/>
</dbReference>
<dbReference type="AlphaFoldDB" id="G8R6L6"/>
<dbReference type="InterPro" id="IPR000209">
    <property type="entry name" value="Peptidase_S8/S53_dom"/>
</dbReference>
<dbReference type="PATRIC" id="fig|926562.3.peg.138"/>
<feature type="active site" description="Charge relay system" evidence="6">
    <location>
        <position position="163"/>
    </location>
</feature>
<dbReference type="STRING" id="926562.Oweho_0137"/>
<comment type="similarity">
    <text evidence="1 6">Belongs to the peptidase S8 family.</text>
</comment>
<feature type="active site" description="Charge relay system" evidence="6">
    <location>
        <position position="203"/>
    </location>
</feature>
<evidence type="ECO:0000256" key="1">
    <source>
        <dbReference type="ARBA" id="ARBA00011073"/>
    </source>
</evidence>
<dbReference type="InterPro" id="IPR050131">
    <property type="entry name" value="Peptidase_S8_subtilisin-like"/>
</dbReference>
<dbReference type="InterPro" id="IPR036852">
    <property type="entry name" value="Peptidase_S8/S53_dom_sf"/>
</dbReference>
<dbReference type="PROSITE" id="PS00138">
    <property type="entry name" value="SUBTILASE_SER"/>
    <property type="match status" value="1"/>
</dbReference>
<dbReference type="PANTHER" id="PTHR43806:SF67">
    <property type="entry name" value="EGF-LIKE DOMAIN-CONTAINING PROTEIN"/>
    <property type="match status" value="1"/>
</dbReference>